<evidence type="ECO:0000256" key="2">
    <source>
        <dbReference type="SAM" id="Phobius"/>
    </source>
</evidence>
<dbReference type="AlphaFoldDB" id="A0A6A5BXP1"/>
<dbReference type="OMA" id="AYRTACP"/>
<protein>
    <recommendedName>
        <fullName evidence="3">PBP domain-containing protein</fullName>
    </recommendedName>
</protein>
<keyword evidence="2" id="KW-0812">Transmembrane</keyword>
<dbReference type="InterPro" id="IPR024370">
    <property type="entry name" value="PBP_domain"/>
</dbReference>
<dbReference type="InterPro" id="IPR050962">
    <property type="entry name" value="Phosphate-bind_PstS"/>
</dbReference>
<dbReference type="OrthoDB" id="6226411at2759"/>
<keyword evidence="5" id="KW-1185">Reference proteome</keyword>
<comment type="caution">
    <text evidence="4">The sequence shown here is derived from an EMBL/GenBank/DDBJ whole genome shotgun (WGS) entry which is preliminary data.</text>
</comment>
<dbReference type="RefSeq" id="XP_044567576.1">
    <property type="nucleotide sequence ID" value="XM_044701184.1"/>
</dbReference>
<dbReference type="Proteomes" id="UP000444721">
    <property type="component" value="Unassembled WGS sequence"/>
</dbReference>
<evidence type="ECO:0000259" key="3">
    <source>
        <dbReference type="Pfam" id="PF12849"/>
    </source>
</evidence>
<dbReference type="EMBL" id="VFQX01000007">
    <property type="protein sequence ID" value="KAF0982863.1"/>
    <property type="molecule type" value="Genomic_DNA"/>
</dbReference>
<dbReference type="GeneID" id="68118057"/>
<dbReference type="VEuPathDB" id="AmoebaDB:NF0124640"/>
<feature type="domain" description="PBP" evidence="3">
    <location>
        <begin position="46"/>
        <end position="326"/>
    </location>
</feature>
<evidence type="ECO:0000256" key="1">
    <source>
        <dbReference type="ARBA" id="ARBA00008725"/>
    </source>
</evidence>
<dbReference type="Gene3D" id="3.40.190.10">
    <property type="entry name" value="Periplasmic binding protein-like II"/>
    <property type="match status" value="2"/>
</dbReference>
<dbReference type="PANTHER" id="PTHR42996">
    <property type="entry name" value="PHOSPHATE-BINDING PROTEIN PSTS"/>
    <property type="match status" value="1"/>
</dbReference>
<dbReference type="SUPFAM" id="SSF53850">
    <property type="entry name" value="Periplasmic binding protein-like II"/>
    <property type="match status" value="1"/>
</dbReference>
<proteinExistence type="inferred from homology"/>
<gene>
    <name evidence="4" type="ORF">FDP41_010842</name>
</gene>
<feature type="transmembrane region" description="Helical" evidence="2">
    <location>
        <begin position="391"/>
        <end position="417"/>
    </location>
</feature>
<comment type="similarity">
    <text evidence="1">Belongs to the PstS family.</text>
</comment>
<accession>A0A6A5BXP1</accession>
<sequence length="434" mass="46889">MNQQRPLNLFSSVVLTLAVVTTFTLLIQTLMTSFVTAAFPASNIYIAGGGSSLSEGVHKSLSQQFSINHFKNNIELTYNPVGSGTGVTNLLPFTSNPFDYAGSEVIPSNNQYNQVPGLQVIPFIGVNVLVVYNLPELSSSERLILDRKLLVDIFSGRISNWNDPSIAALNPSIASKLPNQPIKRVVRSDSSGTTELFTSALTAFAAASNGATTWYLGTVPLPSAWPNETPINISKQKGSSSLGNYVLLNPYTIGYNTPDAIIEQTSALIINAAGKAVAATEETCKSAMSDFKDAFDSRFTANIVNAPGENSYPIAGYSYLIYKSKSMEECNAAKVLYRYFMFLYSSDAENVIISSTFVPLPSDLQSRIRNEYLSKWICSSSESVVTTDSDLVAPILLAVFGGFIALTSLGIVAYIGINSYVKKRKALGEPISEE</sequence>
<dbReference type="PANTHER" id="PTHR42996:SF1">
    <property type="entry name" value="PHOSPHATE-BINDING PROTEIN PSTS"/>
    <property type="match status" value="1"/>
</dbReference>
<evidence type="ECO:0000313" key="4">
    <source>
        <dbReference type="EMBL" id="KAF0982863.1"/>
    </source>
</evidence>
<keyword evidence="2" id="KW-0472">Membrane</keyword>
<feature type="transmembrane region" description="Helical" evidence="2">
    <location>
        <begin position="7"/>
        <end position="27"/>
    </location>
</feature>
<keyword evidence="2" id="KW-1133">Transmembrane helix</keyword>
<dbReference type="VEuPathDB" id="AmoebaDB:FDP41_010842"/>
<dbReference type="VEuPathDB" id="AmoebaDB:NfTy_015130"/>
<evidence type="ECO:0000313" key="5">
    <source>
        <dbReference type="Proteomes" id="UP000444721"/>
    </source>
</evidence>
<dbReference type="Pfam" id="PF12849">
    <property type="entry name" value="PBP_like_2"/>
    <property type="match status" value="1"/>
</dbReference>
<name>A0A6A5BXP1_NAEFO</name>
<organism evidence="4 5">
    <name type="scientific">Naegleria fowleri</name>
    <name type="common">Brain eating amoeba</name>
    <dbReference type="NCBI Taxonomy" id="5763"/>
    <lineage>
        <taxon>Eukaryota</taxon>
        <taxon>Discoba</taxon>
        <taxon>Heterolobosea</taxon>
        <taxon>Tetramitia</taxon>
        <taxon>Eutetramitia</taxon>
        <taxon>Vahlkampfiidae</taxon>
        <taxon>Naegleria</taxon>
    </lineage>
</organism>
<reference evidence="4 5" key="1">
    <citation type="journal article" date="2019" name="Sci. Rep.">
        <title>Nanopore sequencing improves the draft genome of the human pathogenic amoeba Naegleria fowleri.</title>
        <authorList>
            <person name="Liechti N."/>
            <person name="Schurch N."/>
            <person name="Bruggmann R."/>
            <person name="Wittwer M."/>
        </authorList>
    </citation>
    <scope>NUCLEOTIDE SEQUENCE [LARGE SCALE GENOMIC DNA]</scope>
    <source>
        <strain evidence="4 5">ATCC 30894</strain>
    </source>
</reference>